<sequence>MTANAHRRPPRRGVATIWALVVLSVVSVFSAVAVTRFVAVRRQLDAHRNRLQADWLARAGYELAVARVLSNPEGYAGESVALIPGSEVKITVRKEPGTDGGYRVDSEARYPAGGRETVVRTIHRAVKRVVEPKGVRVESVPVDP</sequence>
<dbReference type="Proteomes" id="UP000214646">
    <property type="component" value="Unassembled WGS sequence"/>
</dbReference>
<keyword evidence="1" id="KW-0812">Transmembrane</keyword>
<proteinExistence type="predicted"/>
<dbReference type="AlphaFoldDB" id="A0A225E5F7"/>
<dbReference type="EMBL" id="NIDE01000001">
    <property type="protein sequence ID" value="OWK47004.1"/>
    <property type="molecule type" value="Genomic_DNA"/>
</dbReference>
<dbReference type="RefSeq" id="WP_088252158.1">
    <property type="nucleotide sequence ID" value="NZ_NIDE01000001.1"/>
</dbReference>
<evidence type="ECO:0000256" key="1">
    <source>
        <dbReference type="SAM" id="Phobius"/>
    </source>
</evidence>
<keyword evidence="1" id="KW-1133">Transmembrane helix</keyword>
<comment type="caution">
    <text evidence="2">The sequence shown here is derived from an EMBL/GenBank/DDBJ whole genome shotgun (WGS) entry which is preliminary data.</text>
</comment>
<dbReference type="OrthoDB" id="356681at2"/>
<protein>
    <submittedName>
        <fullName evidence="2">Uncharacterized protein</fullName>
    </submittedName>
</protein>
<keyword evidence="3" id="KW-1185">Reference proteome</keyword>
<accession>A0A225E5F7</accession>
<evidence type="ECO:0000313" key="3">
    <source>
        <dbReference type="Proteomes" id="UP000214646"/>
    </source>
</evidence>
<gene>
    <name evidence="2" type="ORF">FRUB_00703</name>
</gene>
<organism evidence="2 3">
    <name type="scientific">Fimbriiglobus ruber</name>
    <dbReference type="NCBI Taxonomy" id="1908690"/>
    <lineage>
        <taxon>Bacteria</taxon>
        <taxon>Pseudomonadati</taxon>
        <taxon>Planctomycetota</taxon>
        <taxon>Planctomycetia</taxon>
        <taxon>Gemmatales</taxon>
        <taxon>Gemmataceae</taxon>
        <taxon>Fimbriiglobus</taxon>
    </lineage>
</organism>
<evidence type="ECO:0000313" key="2">
    <source>
        <dbReference type="EMBL" id="OWK47004.1"/>
    </source>
</evidence>
<reference evidence="3" key="1">
    <citation type="submission" date="2017-06" db="EMBL/GenBank/DDBJ databases">
        <title>Genome analysis of Fimbriiglobus ruber SP5, the first member of the order Planctomycetales with confirmed chitinolytic capability.</title>
        <authorList>
            <person name="Ravin N.V."/>
            <person name="Rakitin A.L."/>
            <person name="Ivanova A.A."/>
            <person name="Beletsky A.V."/>
            <person name="Kulichevskaya I.S."/>
            <person name="Mardanov A.V."/>
            <person name="Dedysh S.N."/>
        </authorList>
    </citation>
    <scope>NUCLEOTIDE SEQUENCE [LARGE SCALE GENOMIC DNA]</scope>
    <source>
        <strain evidence="3">SP5</strain>
    </source>
</reference>
<feature type="transmembrane region" description="Helical" evidence="1">
    <location>
        <begin position="17"/>
        <end position="39"/>
    </location>
</feature>
<name>A0A225E5F7_9BACT</name>
<keyword evidence="1" id="KW-0472">Membrane</keyword>